<evidence type="ECO:0000313" key="2">
    <source>
        <dbReference type="Proteomes" id="UP000029640"/>
    </source>
</evidence>
<comment type="caution">
    <text evidence="1">The sequence shown here is derived from an EMBL/GenBank/DDBJ whole genome shotgun (WGS) entry which is preliminary data.</text>
</comment>
<proteinExistence type="predicted"/>
<dbReference type="HOGENOM" id="CLU_3200549_0_0_6"/>
<dbReference type="EMBL" id="AUVB01000046">
    <property type="protein sequence ID" value="KGE03800.1"/>
    <property type="molecule type" value="Genomic_DNA"/>
</dbReference>
<keyword evidence="2" id="KW-1185">Reference proteome</keyword>
<dbReference type="AlphaFoldDB" id="A0A095VQZ7"/>
<reference evidence="1 2" key="1">
    <citation type="journal article" date="2014" name="Genome Announc.">
        <title>Genome Sequence of Gammaproteobacterial Pseudohaliea rubra Type Strain DSM 19751, Isolated from Coastal Seawater of the Mediterranean Sea.</title>
        <authorList>
            <person name="Spring S."/>
            <person name="Fiebig A."/>
            <person name="Riedel T."/>
            <person name="Goker M."/>
            <person name="Klenk H.P."/>
        </authorList>
    </citation>
    <scope>NUCLEOTIDE SEQUENCE [LARGE SCALE GENOMIC DNA]</scope>
    <source>
        <strain evidence="1 2">DSM 19751</strain>
    </source>
</reference>
<sequence length="45" mass="4723">MVCRQFQVAVTTEIMVLSSAAWFATPDNRLAAVGLAATLTEPVAA</sequence>
<evidence type="ECO:0000313" key="1">
    <source>
        <dbReference type="EMBL" id="KGE03800.1"/>
    </source>
</evidence>
<organism evidence="1 2">
    <name type="scientific">Pseudohaliea rubra DSM 19751</name>
    <dbReference type="NCBI Taxonomy" id="1265313"/>
    <lineage>
        <taxon>Bacteria</taxon>
        <taxon>Pseudomonadati</taxon>
        <taxon>Pseudomonadota</taxon>
        <taxon>Gammaproteobacteria</taxon>
        <taxon>Cellvibrionales</taxon>
        <taxon>Halieaceae</taxon>
        <taxon>Pseudohaliea</taxon>
    </lineage>
</organism>
<protein>
    <submittedName>
        <fullName evidence="1">Uncharacterized protein</fullName>
    </submittedName>
</protein>
<gene>
    <name evidence="1" type="ORF">HRUBRA_01547</name>
</gene>
<dbReference type="STRING" id="1265313.HRUBRA_01547"/>
<accession>A0A095VQZ7</accession>
<dbReference type="Proteomes" id="UP000029640">
    <property type="component" value="Unassembled WGS sequence"/>
</dbReference>
<name>A0A095VQZ7_9GAMM</name>